<feature type="non-terminal residue" evidence="1">
    <location>
        <position position="1"/>
    </location>
</feature>
<reference evidence="1" key="1">
    <citation type="submission" date="2021-02" db="EMBL/GenBank/DDBJ databases">
        <authorList>
            <person name="Dougan E. K."/>
            <person name="Rhodes N."/>
            <person name="Thang M."/>
            <person name="Chan C."/>
        </authorList>
    </citation>
    <scope>NUCLEOTIDE SEQUENCE</scope>
</reference>
<evidence type="ECO:0000313" key="2">
    <source>
        <dbReference type="Proteomes" id="UP000601435"/>
    </source>
</evidence>
<gene>
    <name evidence="1" type="ORF">SNEC2469_LOCUS18188</name>
</gene>
<name>A0A812VUP1_9DINO</name>
<dbReference type="AlphaFoldDB" id="A0A812VUP1"/>
<comment type="caution">
    <text evidence="1">The sequence shown here is derived from an EMBL/GenBank/DDBJ whole genome shotgun (WGS) entry which is preliminary data.</text>
</comment>
<organism evidence="1 2">
    <name type="scientific">Symbiodinium necroappetens</name>
    <dbReference type="NCBI Taxonomy" id="1628268"/>
    <lineage>
        <taxon>Eukaryota</taxon>
        <taxon>Sar</taxon>
        <taxon>Alveolata</taxon>
        <taxon>Dinophyceae</taxon>
        <taxon>Suessiales</taxon>
        <taxon>Symbiodiniaceae</taxon>
        <taxon>Symbiodinium</taxon>
    </lineage>
</organism>
<accession>A0A812VUP1</accession>
<sequence length="208" mass="23479">MTPFVETVSTACRFVPWWPRCNPGSCGHPSLCARPCIYVAKNGSCHVDGCSFCHLQHERPVHKLNQRQRHVLQQLDRRSKMDLLVSTVCEGFWREGLADRAGNLIRLLEEEASKHPQGQGMPKQKRHLHDLRKALSRMILADAFKAFEDILPDRVLESFQALRLSMPPQIPQIPDGESLSMPPQIPDGETTPTKPAVTKCELTLKEAL</sequence>
<dbReference type="EMBL" id="CAJNJA010030470">
    <property type="protein sequence ID" value="CAE7643590.1"/>
    <property type="molecule type" value="Genomic_DNA"/>
</dbReference>
<keyword evidence="2" id="KW-1185">Reference proteome</keyword>
<protein>
    <recommendedName>
        <fullName evidence="3">C3H1-type domain-containing protein</fullName>
    </recommendedName>
</protein>
<evidence type="ECO:0008006" key="3">
    <source>
        <dbReference type="Google" id="ProtNLM"/>
    </source>
</evidence>
<evidence type="ECO:0000313" key="1">
    <source>
        <dbReference type="EMBL" id="CAE7643590.1"/>
    </source>
</evidence>
<dbReference type="Proteomes" id="UP000601435">
    <property type="component" value="Unassembled WGS sequence"/>
</dbReference>
<dbReference type="OrthoDB" id="406810at2759"/>
<proteinExistence type="predicted"/>